<protein>
    <submittedName>
        <fullName evidence="1">Uncharacterized protein</fullName>
    </submittedName>
</protein>
<dbReference type="EMBL" id="CAUYUJ010017439">
    <property type="protein sequence ID" value="CAK0874835.1"/>
    <property type="molecule type" value="Genomic_DNA"/>
</dbReference>
<sequence length="55" mass="5993">MRLWDRCLFARVAAGSPHPVGPRHQPELFGRLAGSAAAETLARRRPSKVPDVSSL</sequence>
<evidence type="ECO:0000313" key="1">
    <source>
        <dbReference type="EMBL" id="CAK0874835.1"/>
    </source>
</evidence>
<keyword evidence="2" id="KW-1185">Reference proteome</keyword>
<name>A0ABN9VN87_9DINO</name>
<organism evidence="1 2">
    <name type="scientific">Prorocentrum cordatum</name>
    <dbReference type="NCBI Taxonomy" id="2364126"/>
    <lineage>
        <taxon>Eukaryota</taxon>
        <taxon>Sar</taxon>
        <taxon>Alveolata</taxon>
        <taxon>Dinophyceae</taxon>
        <taxon>Prorocentrales</taxon>
        <taxon>Prorocentraceae</taxon>
        <taxon>Prorocentrum</taxon>
    </lineage>
</organism>
<comment type="caution">
    <text evidence="1">The sequence shown here is derived from an EMBL/GenBank/DDBJ whole genome shotgun (WGS) entry which is preliminary data.</text>
</comment>
<accession>A0ABN9VN87</accession>
<dbReference type="Proteomes" id="UP001189429">
    <property type="component" value="Unassembled WGS sequence"/>
</dbReference>
<proteinExistence type="predicted"/>
<reference evidence="1" key="1">
    <citation type="submission" date="2023-10" db="EMBL/GenBank/DDBJ databases">
        <authorList>
            <person name="Chen Y."/>
            <person name="Shah S."/>
            <person name="Dougan E. K."/>
            <person name="Thang M."/>
            <person name="Chan C."/>
        </authorList>
    </citation>
    <scope>NUCLEOTIDE SEQUENCE [LARGE SCALE GENOMIC DNA]</scope>
</reference>
<gene>
    <name evidence="1" type="ORF">PCOR1329_LOCUS59628</name>
</gene>
<evidence type="ECO:0000313" key="2">
    <source>
        <dbReference type="Proteomes" id="UP001189429"/>
    </source>
</evidence>